<protein>
    <submittedName>
        <fullName evidence="2">Uncharacterized protein</fullName>
    </submittedName>
</protein>
<keyword evidence="1" id="KW-0472">Membrane</keyword>
<dbReference type="EMBL" id="FPHL01000038">
    <property type="protein sequence ID" value="SFV65021.1"/>
    <property type="molecule type" value="Genomic_DNA"/>
</dbReference>
<organism evidence="2">
    <name type="scientific">hydrothermal vent metagenome</name>
    <dbReference type="NCBI Taxonomy" id="652676"/>
    <lineage>
        <taxon>unclassified sequences</taxon>
        <taxon>metagenomes</taxon>
        <taxon>ecological metagenomes</taxon>
    </lineage>
</organism>
<keyword evidence="1" id="KW-1133">Transmembrane helix</keyword>
<evidence type="ECO:0000313" key="2">
    <source>
        <dbReference type="EMBL" id="SFV65021.1"/>
    </source>
</evidence>
<feature type="transmembrane region" description="Helical" evidence="1">
    <location>
        <begin position="5"/>
        <end position="24"/>
    </location>
</feature>
<keyword evidence="1" id="KW-0812">Transmembrane</keyword>
<sequence length="63" mass="7323">MMIDIVLTLVFSIVMLVFMAFPAMKIVDWIETKVHIPEKWHNPLLLSMVVMLSLFIGLFLKFA</sequence>
<feature type="transmembrane region" description="Helical" evidence="1">
    <location>
        <begin position="44"/>
        <end position="62"/>
    </location>
</feature>
<proteinExistence type="predicted"/>
<gene>
    <name evidence="2" type="ORF">MNB_SV-10-722</name>
</gene>
<name>A0A1W1CH65_9ZZZZ</name>
<reference evidence="2" key="1">
    <citation type="submission" date="2016-10" db="EMBL/GenBank/DDBJ databases">
        <authorList>
            <person name="de Groot N.N."/>
        </authorList>
    </citation>
    <scope>NUCLEOTIDE SEQUENCE</scope>
</reference>
<accession>A0A1W1CH65</accession>
<evidence type="ECO:0000256" key="1">
    <source>
        <dbReference type="SAM" id="Phobius"/>
    </source>
</evidence>
<dbReference type="AlphaFoldDB" id="A0A1W1CH65"/>